<evidence type="ECO:0000259" key="2">
    <source>
        <dbReference type="Pfam" id="PF00460"/>
    </source>
</evidence>
<gene>
    <name evidence="3" type="primary">flgB</name>
    <name evidence="3" type="ORF">BG454_09365</name>
</gene>
<evidence type="ECO:0000256" key="1">
    <source>
        <dbReference type="ARBA" id="ARBA00004117"/>
    </source>
</evidence>
<sequence length="126" mass="13454">MFDIPDVMRTAQGMARHAAARQVVIAENIAHANTPGYRARDLADFSATYAGAGKMLATRPGHLDAGSQHQAALVTVDSDAPARSPNGNTVSLEREMMRAAQNRQSHDLALAVYSSARGVLRAALER</sequence>
<evidence type="ECO:0000313" key="4">
    <source>
        <dbReference type="Proteomes" id="UP000228948"/>
    </source>
</evidence>
<reference evidence="3 4" key="1">
    <citation type="submission" date="2017-11" db="EMBL/GenBank/DDBJ databases">
        <title>Revised Sequence and Annotation of the Rhodobaca barguzinensis strain alga05 Genome.</title>
        <authorList>
            <person name="Kopejtka K."/>
            <person name="Tomasch J.M."/>
            <person name="Bunk B."/>
            <person name="Koblizek M."/>
        </authorList>
    </citation>
    <scope>NUCLEOTIDE SEQUENCE [LARGE SCALE GENOMIC DNA]</scope>
    <source>
        <strain evidence="4">alga05</strain>
    </source>
</reference>
<name>A0A2K8KDK3_9RHOB</name>
<organism evidence="3 4">
    <name type="scientific">Roseinatronobacter bogoriensis subsp. barguzinensis</name>
    <dbReference type="NCBI Taxonomy" id="441209"/>
    <lineage>
        <taxon>Bacteria</taxon>
        <taxon>Pseudomonadati</taxon>
        <taxon>Pseudomonadota</taxon>
        <taxon>Alphaproteobacteria</taxon>
        <taxon>Rhodobacterales</taxon>
        <taxon>Paracoccaceae</taxon>
        <taxon>Roseinatronobacter</taxon>
    </lineage>
</organism>
<keyword evidence="4" id="KW-1185">Reference proteome</keyword>
<accession>A0A2K8KDK3</accession>
<keyword evidence="3" id="KW-0966">Cell projection</keyword>
<dbReference type="KEGG" id="rbg:BG454_09365"/>
<feature type="domain" description="Flagellar basal body rod protein N-terminal" evidence="2">
    <location>
        <begin position="8"/>
        <end position="38"/>
    </location>
</feature>
<dbReference type="EMBL" id="CP024899">
    <property type="protein sequence ID" value="ATX66003.1"/>
    <property type="molecule type" value="Genomic_DNA"/>
</dbReference>
<keyword evidence="3" id="KW-0282">Flagellum</keyword>
<dbReference type="Proteomes" id="UP000228948">
    <property type="component" value="Chromosome"/>
</dbReference>
<keyword evidence="3" id="KW-0969">Cilium</keyword>
<dbReference type="InterPro" id="IPR001444">
    <property type="entry name" value="Flag_bb_rod_N"/>
</dbReference>
<evidence type="ECO:0000313" key="3">
    <source>
        <dbReference type="EMBL" id="ATX66003.1"/>
    </source>
</evidence>
<dbReference type="STRING" id="441209.GCA_001870665_01651"/>
<dbReference type="OrthoDB" id="9788334at2"/>
<comment type="subcellular location">
    <subcellularLocation>
        <location evidence="1">Bacterial flagellum basal body</location>
    </subcellularLocation>
</comment>
<proteinExistence type="predicted"/>
<protein>
    <submittedName>
        <fullName evidence="3">Flagellar basal body rod protein FlgB</fullName>
    </submittedName>
</protein>
<dbReference type="Pfam" id="PF00460">
    <property type="entry name" value="Flg_bb_rod"/>
    <property type="match status" value="1"/>
</dbReference>
<dbReference type="GO" id="GO:0009425">
    <property type="term" value="C:bacterial-type flagellum basal body"/>
    <property type="evidence" value="ECO:0007669"/>
    <property type="project" value="UniProtKB-SubCell"/>
</dbReference>
<dbReference type="RefSeq" id="WP_071482059.1">
    <property type="nucleotide sequence ID" value="NZ_CP024899.1"/>
</dbReference>
<dbReference type="NCBIfam" id="NF009270">
    <property type="entry name" value="PRK12627.1"/>
    <property type="match status" value="1"/>
</dbReference>
<dbReference type="AlphaFoldDB" id="A0A2K8KDK3"/>